<evidence type="ECO:0000313" key="10">
    <source>
        <dbReference type="EMBL" id="QIP68070.1"/>
    </source>
</evidence>
<dbReference type="GO" id="GO:0039694">
    <property type="term" value="P:viral RNA genome replication"/>
    <property type="evidence" value="ECO:0007669"/>
    <property type="project" value="InterPro"/>
</dbReference>
<dbReference type="InterPro" id="IPR001795">
    <property type="entry name" value="RNA-dir_pol_luteovirus"/>
</dbReference>
<comment type="similarity">
    <text evidence="1">Belongs to the totiviridae RNA-directed RNA polymerase family.</text>
</comment>
<evidence type="ECO:0000256" key="1">
    <source>
        <dbReference type="ARBA" id="ARBA00010455"/>
    </source>
</evidence>
<reference evidence="10" key="1">
    <citation type="submission" date="2019-10" db="EMBL/GenBank/DDBJ databases">
        <title>The virome associated to Eryshiphales from vegetable crops in Italy.</title>
        <authorList>
            <person name="Chiapello M."/>
            <person name="Turina M."/>
        </authorList>
    </citation>
    <scope>NUCLEOTIDE SEQUENCE</scope>
    <source>
        <strain evidence="10">PM-A_DN29510</strain>
    </source>
</reference>
<name>A0A6G9ELP8_9VIRU</name>
<dbReference type="EMBL" id="MN628286">
    <property type="protein sequence ID" value="QIP68070.1"/>
    <property type="molecule type" value="Genomic_RNA"/>
</dbReference>
<dbReference type="GO" id="GO:0003968">
    <property type="term" value="F:RNA-directed RNA polymerase activity"/>
    <property type="evidence" value="ECO:0007669"/>
    <property type="project" value="UniProtKB-KW"/>
</dbReference>
<evidence type="ECO:0000259" key="9">
    <source>
        <dbReference type="PROSITE" id="PS50507"/>
    </source>
</evidence>
<proteinExistence type="inferred from homology"/>
<evidence type="ECO:0000256" key="8">
    <source>
        <dbReference type="RuleBase" id="RU364050"/>
    </source>
</evidence>
<keyword evidence="5 8" id="KW-0547">Nucleotide-binding</keyword>
<keyword evidence="4 8" id="KW-0548">Nucleotidyltransferase</keyword>
<dbReference type="EC" id="2.7.7.48" evidence="8"/>
<feature type="domain" description="RdRp catalytic" evidence="9">
    <location>
        <begin position="419"/>
        <end position="535"/>
    </location>
</feature>
<evidence type="ECO:0000256" key="4">
    <source>
        <dbReference type="ARBA" id="ARBA00022695"/>
    </source>
</evidence>
<dbReference type="InterPro" id="IPR043502">
    <property type="entry name" value="DNA/RNA_pol_sf"/>
</dbReference>
<evidence type="ECO:0000256" key="7">
    <source>
        <dbReference type="ARBA" id="ARBA00048744"/>
    </source>
</evidence>
<evidence type="ECO:0000256" key="2">
    <source>
        <dbReference type="ARBA" id="ARBA00022484"/>
    </source>
</evidence>
<dbReference type="GO" id="GO:0003723">
    <property type="term" value="F:RNA binding"/>
    <property type="evidence" value="ECO:0007669"/>
    <property type="project" value="InterPro"/>
</dbReference>
<protein>
    <recommendedName>
        <fullName evidence="8">RNA-directed RNA polymerase</fullName>
        <ecNumber evidence="8">2.7.7.48</ecNumber>
    </recommendedName>
</protein>
<sequence length="801" mass="92115">MYTADHNDATWILLDILDARCIKGMFWHNYEAAAVKVLSVYYPALNASALYINKDDYLFSYHTGVLARLSRIEFGPLLFPYGNINEQEVINTLMGKRTISPVQAAREYKANNAFLKKIEGDHSMLPNVRAGANHMKHISLTMLFKIGTPTILKQCNSAVTLLRRLHTYSQDNVTQAFFIGLLTWMYVLPQEYNDLIRDSYIWYMRASNTIDWASKVKRNFSMKCKALQNTVQLDLSPFFELEVLVNRGIGEINWEQEKVNRTQPQLAKFNENEVYSETINMFKEVRRLGALPKCIEWQDFWDMRWSWTTTGAYHSQHEEDMVYNGDVRGLKNKFYAFNRMPNDYYKNFVTREPEIYAWPSVKNEWGKQRAIYGVDITSYTHESLGFIGCEELLENMFPIASAGEEKIVHSHVKEAIKNGLPYCFDYEDFNSQHSTSSMQAIMAAYRDTFADVLSNDQIESINWVIRAQEKTIVKDNGGTYKTEGTLMSGCRLTTFINTVLNYIYIKIMTKGDLIKSLHSGDDVLTTVTTYSQLQSLKAGAERHNVRFQESKCVFAAVTEFLRVDHKQAMGAQYLARGVATFTHSPLENVMPKDSVEHCKALITRANEVIDRKGDENKVKQILAAQLDKIKDKQKFDGDIHMLTQIHITRGGVCDDYTKCNPDYRVYTKDITLLDPGGTDQEKVERFRTEKLPGVSRYTEVICDKYLEGKYKPVISRLVRKAVYKPIDNIWTRAEIKMDRSTEYEKVCMQQHKMYKNMKVGMKANLSKAFGVPIVSPQGSDAKIAKLLDGVGDKIKALRAWF</sequence>
<keyword evidence="2 8" id="KW-0696">RNA-directed RNA polymerase</keyword>
<dbReference type="InterPro" id="IPR007094">
    <property type="entry name" value="RNA-dir_pol_PSvirus"/>
</dbReference>
<comment type="catalytic activity">
    <reaction evidence="7 8">
        <text>RNA(n) + a ribonucleoside 5'-triphosphate = RNA(n+1) + diphosphate</text>
        <dbReference type="Rhea" id="RHEA:21248"/>
        <dbReference type="Rhea" id="RHEA-COMP:14527"/>
        <dbReference type="Rhea" id="RHEA-COMP:17342"/>
        <dbReference type="ChEBI" id="CHEBI:33019"/>
        <dbReference type="ChEBI" id="CHEBI:61557"/>
        <dbReference type="ChEBI" id="CHEBI:140395"/>
        <dbReference type="EC" id="2.7.7.48"/>
    </reaction>
</comment>
<dbReference type="PROSITE" id="PS50507">
    <property type="entry name" value="RDRP_SSRNA_POS"/>
    <property type="match status" value="1"/>
</dbReference>
<keyword evidence="3 8" id="KW-0808">Transferase</keyword>
<dbReference type="SUPFAM" id="SSF56672">
    <property type="entry name" value="DNA/RNA polymerases"/>
    <property type="match status" value="1"/>
</dbReference>
<keyword evidence="6 8" id="KW-0693">Viral RNA replication</keyword>
<evidence type="ECO:0000256" key="5">
    <source>
        <dbReference type="ARBA" id="ARBA00022741"/>
    </source>
</evidence>
<dbReference type="GO" id="GO:0006351">
    <property type="term" value="P:DNA-templated transcription"/>
    <property type="evidence" value="ECO:0007669"/>
    <property type="project" value="InterPro"/>
</dbReference>
<accession>A0A6G9ELP8</accession>
<evidence type="ECO:0000256" key="6">
    <source>
        <dbReference type="ARBA" id="ARBA00022953"/>
    </source>
</evidence>
<evidence type="ECO:0000256" key="3">
    <source>
        <dbReference type="ARBA" id="ARBA00022679"/>
    </source>
</evidence>
<dbReference type="GO" id="GO:0000166">
    <property type="term" value="F:nucleotide binding"/>
    <property type="evidence" value="ECO:0007669"/>
    <property type="project" value="UniProtKB-KW"/>
</dbReference>
<organism evidence="10">
    <name type="scientific">Erysiphales associated totivirus 15</name>
    <dbReference type="NCBI Taxonomy" id="2719844"/>
    <lineage>
        <taxon>Viruses</taxon>
        <taxon>Riboviria</taxon>
        <taxon>Orthornavirae</taxon>
        <taxon>Duplornaviricota</taxon>
        <taxon>Chrymotiviricetes</taxon>
        <taxon>Ghabrivirales</taxon>
        <taxon>Alphatotivirineae</taxon>
        <taxon>Orthototiviridae</taxon>
        <taxon>Totivirus</taxon>
    </lineage>
</organism>
<dbReference type="Pfam" id="PF02123">
    <property type="entry name" value="RdRP_4"/>
    <property type="match status" value="1"/>
</dbReference>